<evidence type="ECO:0000313" key="1">
    <source>
        <dbReference type="EMBL" id="RXW20975.1"/>
    </source>
</evidence>
<reference evidence="1 2" key="1">
    <citation type="submission" date="2019-01" db="EMBL/GenBank/DDBJ databases">
        <title>Draft genome sequence of Psathyrella aberdarensis IHI B618.</title>
        <authorList>
            <person name="Buettner E."/>
            <person name="Kellner H."/>
        </authorList>
    </citation>
    <scope>NUCLEOTIDE SEQUENCE [LARGE SCALE GENOMIC DNA]</scope>
    <source>
        <strain evidence="1 2">IHI B618</strain>
    </source>
</reference>
<accession>A0A4Q2DQ52</accession>
<gene>
    <name evidence="1" type="ORF">EST38_g4880</name>
</gene>
<comment type="caution">
    <text evidence="1">The sequence shown here is derived from an EMBL/GenBank/DDBJ whole genome shotgun (WGS) entry which is preliminary data.</text>
</comment>
<name>A0A4Q2DQ52_9AGAR</name>
<evidence type="ECO:0000313" key="2">
    <source>
        <dbReference type="Proteomes" id="UP000290288"/>
    </source>
</evidence>
<organism evidence="1 2">
    <name type="scientific">Candolleomyces aberdarensis</name>
    <dbReference type="NCBI Taxonomy" id="2316362"/>
    <lineage>
        <taxon>Eukaryota</taxon>
        <taxon>Fungi</taxon>
        <taxon>Dikarya</taxon>
        <taxon>Basidiomycota</taxon>
        <taxon>Agaricomycotina</taxon>
        <taxon>Agaricomycetes</taxon>
        <taxon>Agaricomycetidae</taxon>
        <taxon>Agaricales</taxon>
        <taxon>Agaricineae</taxon>
        <taxon>Psathyrellaceae</taxon>
        <taxon>Candolleomyces</taxon>
    </lineage>
</organism>
<sequence length="62" mass="6898">MKIPPTLDFDERGSVEVILSALEAHLESVEVPVVETNEGFVPLPYPTFNYSSAQTKFLDLES</sequence>
<dbReference type="Proteomes" id="UP000290288">
    <property type="component" value="Unassembled WGS sequence"/>
</dbReference>
<dbReference type="EMBL" id="SDEE01000126">
    <property type="protein sequence ID" value="RXW20975.1"/>
    <property type="molecule type" value="Genomic_DNA"/>
</dbReference>
<dbReference type="AlphaFoldDB" id="A0A4Q2DQ52"/>
<keyword evidence="2" id="KW-1185">Reference proteome</keyword>
<protein>
    <submittedName>
        <fullName evidence="1">Uncharacterized protein</fullName>
    </submittedName>
</protein>
<proteinExistence type="predicted"/>